<accession>A0A934VRG1</accession>
<feature type="domain" description="HDOD" evidence="1">
    <location>
        <begin position="17"/>
        <end position="211"/>
    </location>
</feature>
<protein>
    <submittedName>
        <fullName evidence="2">HDOD domain-containing protein</fullName>
    </submittedName>
</protein>
<dbReference type="SUPFAM" id="SSF109604">
    <property type="entry name" value="HD-domain/PDEase-like"/>
    <property type="match status" value="1"/>
</dbReference>
<dbReference type="Pfam" id="PF08668">
    <property type="entry name" value="HDOD"/>
    <property type="match status" value="1"/>
</dbReference>
<name>A0A934VRG1_9BACT</name>
<evidence type="ECO:0000313" key="3">
    <source>
        <dbReference type="Proteomes" id="UP000617628"/>
    </source>
</evidence>
<sequence>MAYNITQLELKAAAQKLPPSPQIFGKLTKLLKERDTGTADIVELVKTDTSLTAKVLKISNSMAYTVGDPVDSLEEAISRIGFSELFKVVGMAAASNTFARRNATYGIDGWHFWENSVATGLAMEELALARGVDEQEAYTLGLLKSMGKTIVDACSKKFMTPPKYDPKTETPLLLWEEENLGVTNPEAAAIVLEAWHFPAAAIEALRYQYTPDEAPEKNLHAHLLALSAAIANHLGKGAPGEKTYCTITQNRLDEVGLDIKTVRLVCKKVKARIDDLSTELAA</sequence>
<dbReference type="PANTHER" id="PTHR33525:SF3">
    <property type="entry name" value="RIBONUCLEASE Y"/>
    <property type="match status" value="1"/>
</dbReference>
<organism evidence="2 3">
    <name type="scientific">Pelagicoccus mobilis</name>
    <dbReference type="NCBI Taxonomy" id="415221"/>
    <lineage>
        <taxon>Bacteria</taxon>
        <taxon>Pseudomonadati</taxon>
        <taxon>Verrucomicrobiota</taxon>
        <taxon>Opitutia</taxon>
        <taxon>Puniceicoccales</taxon>
        <taxon>Pelagicoccaceae</taxon>
        <taxon>Pelagicoccus</taxon>
    </lineage>
</organism>
<evidence type="ECO:0000259" key="1">
    <source>
        <dbReference type="PROSITE" id="PS51833"/>
    </source>
</evidence>
<dbReference type="EMBL" id="JAENIL010000019">
    <property type="protein sequence ID" value="MBK1877583.1"/>
    <property type="molecule type" value="Genomic_DNA"/>
</dbReference>
<dbReference type="InterPro" id="IPR052340">
    <property type="entry name" value="RNase_Y/CdgJ"/>
</dbReference>
<dbReference type="AlphaFoldDB" id="A0A934VRG1"/>
<gene>
    <name evidence="2" type="ORF">JIN87_11940</name>
</gene>
<dbReference type="PROSITE" id="PS51833">
    <property type="entry name" value="HDOD"/>
    <property type="match status" value="1"/>
</dbReference>
<dbReference type="PANTHER" id="PTHR33525">
    <property type="match status" value="1"/>
</dbReference>
<keyword evidence="3" id="KW-1185">Reference proteome</keyword>
<evidence type="ECO:0000313" key="2">
    <source>
        <dbReference type="EMBL" id="MBK1877583.1"/>
    </source>
</evidence>
<proteinExistence type="predicted"/>
<dbReference type="RefSeq" id="WP_200355794.1">
    <property type="nucleotide sequence ID" value="NZ_JAENIL010000019.1"/>
</dbReference>
<reference evidence="2" key="1">
    <citation type="submission" date="2021-01" db="EMBL/GenBank/DDBJ databases">
        <title>Modified the classification status of verrucomicrobia.</title>
        <authorList>
            <person name="Feng X."/>
        </authorList>
    </citation>
    <scope>NUCLEOTIDE SEQUENCE</scope>
    <source>
        <strain evidence="2">KCTC 13126</strain>
    </source>
</reference>
<dbReference type="InterPro" id="IPR013976">
    <property type="entry name" value="HDOD"/>
</dbReference>
<dbReference type="Proteomes" id="UP000617628">
    <property type="component" value="Unassembled WGS sequence"/>
</dbReference>
<dbReference type="Gene3D" id="1.10.3210.10">
    <property type="entry name" value="Hypothetical protein af1432"/>
    <property type="match status" value="1"/>
</dbReference>
<comment type="caution">
    <text evidence="2">The sequence shown here is derived from an EMBL/GenBank/DDBJ whole genome shotgun (WGS) entry which is preliminary data.</text>
</comment>